<reference evidence="10 11" key="1">
    <citation type="journal article" date="2017" name="PLoS Biol.">
        <title>The sea cucumber genome provides insights into morphological evolution and visceral regeneration.</title>
        <authorList>
            <person name="Zhang X."/>
            <person name="Sun L."/>
            <person name="Yuan J."/>
            <person name="Sun Y."/>
            <person name="Gao Y."/>
            <person name="Zhang L."/>
            <person name="Li S."/>
            <person name="Dai H."/>
            <person name="Hamel J.F."/>
            <person name="Liu C."/>
            <person name="Yu Y."/>
            <person name="Liu S."/>
            <person name="Lin W."/>
            <person name="Guo K."/>
            <person name="Jin S."/>
            <person name="Xu P."/>
            <person name="Storey K.B."/>
            <person name="Huan P."/>
            <person name="Zhang T."/>
            <person name="Zhou Y."/>
            <person name="Zhang J."/>
            <person name="Lin C."/>
            <person name="Li X."/>
            <person name="Xing L."/>
            <person name="Huo D."/>
            <person name="Sun M."/>
            <person name="Wang L."/>
            <person name="Mercier A."/>
            <person name="Li F."/>
            <person name="Yang H."/>
            <person name="Xiang J."/>
        </authorList>
    </citation>
    <scope>NUCLEOTIDE SEQUENCE [LARGE SCALE GENOMIC DNA]</scope>
    <source>
        <strain evidence="10">Shaxun</strain>
        <tissue evidence="10">Muscle</tissue>
    </source>
</reference>
<comment type="caution">
    <text evidence="10">The sequence shown here is derived from an EMBL/GenBank/DDBJ whole genome shotgun (WGS) entry which is preliminary data.</text>
</comment>
<keyword evidence="11" id="KW-1185">Reference proteome</keyword>
<dbReference type="InterPro" id="IPR020894">
    <property type="entry name" value="Cadherin_CS"/>
</dbReference>
<dbReference type="InterPro" id="IPR050174">
    <property type="entry name" value="Protocadherin/Cadherin-CA"/>
</dbReference>
<keyword evidence="6" id="KW-0472">Membrane</keyword>
<keyword evidence="7" id="KW-0325">Glycoprotein</keyword>
<accession>A0A2G8JRJ6</accession>
<dbReference type="PROSITE" id="PS00232">
    <property type="entry name" value="CADHERIN_1"/>
    <property type="match status" value="2"/>
</dbReference>
<dbReference type="AlphaFoldDB" id="A0A2G8JRJ6"/>
<dbReference type="PANTHER" id="PTHR24028">
    <property type="entry name" value="CADHERIN-87A"/>
    <property type="match status" value="1"/>
</dbReference>
<evidence type="ECO:0000256" key="4">
    <source>
        <dbReference type="ARBA" id="ARBA00022837"/>
    </source>
</evidence>
<dbReference type="STRING" id="307972.A0A2G8JRJ6"/>
<keyword evidence="4 8" id="KW-0106">Calcium</keyword>
<gene>
    <name evidence="10" type="ORF">BSL78_24827</name>
</gene>
<dbReference type="Gene3D" id="2.60.40.60">
    <property type="entry name" value="Cadherins"/>
    <property type="match status" value="3"/>
</dbReference>
<evidence type="ECO:0000313" key="11">
    <source>
        <dbReference type="Proteomes" id="UP000230750"/>
    </source>
</evidence>
<comment type="subcellular location">
    <subcellularLocation>
        <location evidence="1">Membrane</location>
        <topology evidence="1">Single-pass membrane protein</topology>
    </subcellularLocation>
</comment>
<feature type="domain" description="Cadherin" evidence="9">
    <location>
        <begin position="21"/>
        <end position="120"/>
    </location>
</feature>
<dbReference type="PROSITE" id="PS50268">
    <property type="entry name" value="CADHERIN_2"/>
    <property type="match status" value="2"/>
</dbReference>
<dbReference type="EMBL" id="MRZV01001370">
    <property type="protein sequence ID" value="PIK38353.1"/>
    <property type="molecule type" value="Genomic_DNA"/>
</dbReference>
<feature type="domain" description="Cadherin" evidence="9">
    <location>
        <begin position="121"/>
        <end position="227"/>
    </location>
</feature>
<name>A0A2G8JRJ6_STIJA</name>
<dbReference type="GO" id="GO:0005886">
    <property type="term" value="C:plasma membrane"/>
    <property type="evidence" value="ECO:0007669"/>
    <property type="project" value="InterPro"/>
</dbReference>
<dbReference type="InterPro" id="IPR002126">
    <property type="entry name" value="Cadherin-like_dom"/>
</dbReference>
<dbReference type="SUPFAM" id="SSF49313">
    <property type="entry name" value="Cadherin-like"/>
    <property type="match status" value="3"/>
</dbReference>
<dbReference type="GO" id="GO:0007156">
    <property type="term" value="P:homophilic cell adhesion via plasma membrane adhesion molecules"/>
    <property type="evidence" value="ECO:0007669"/>
    <property type="project" value="InterPro"/>
</dbReference>
<organism evidence="10 11">
    <name type="scientific">Stichopus japonicus</name>
    <name type="common">Sea cucumber</name>
    <dbReference type="NCBI Taxonomy" id="307972"/>
    <lineage>
        <taxon>Eukaryota</taxon>
        <taxon>Metazoa</taxon>
        <taxon>Echinodermata</taxon>
        <taxon>Eleutherozoa</taxon>
        <taxon>Echinozoa</taxon>
        <taxon>Holothuroidea</taxon>
        <taxon>Aspidochirotacea</taxon>
        <taxon>Aspidochirotida</taxon>
        <taxon>Stichopodidae</taxon>
        <taxon>Apostichopus</taxon>
    </lineage>
</organism>
<evidence type="ECO:0000313" key="10">
    <source>
        <dbReference type="EMBL" id="PIK38353.1"/>
    </source>
</evidence>
<protein>
    <submittedName>
        <fullName evidence="10">Putative protocadherin Fat 4</fullName>
    </submittedName>
</protein>
<evidence type="ECO:0000259" key="9">
    <source>
        <dbReference type="PROSITE" id="PS50268"/>
    </source>
</evidence>
<dbReference type="FunFam" id="2.60.40.60:FF:000020">
    <property type="entry name" value="Dachsous cadherin-related 1b"/>
    <property type="match status" value="2"/>
</dbReference>
<evidence type="ECO:0000256" key="2">
    <source>
        <dbReference type="ARBA" id="ARBA00022692"/>
    </source>
</evidence>
<evidence type="ECO:0000256" key="3">
    <source>
        <dbReference type="ARBA" id="ARBA00022737"/>
    </source>
</evidence>
<evidence type="ECO:0000256" key="1">
    <source>
        <dbReference type="ARBA" id="ARBA00004167"/>
    </source>
</evidence>
<dbReference type="OrthoDB" id="6252479at2759"/>
<dbReference type="SMART" id="SM00112">
    <property type="entry name" value="CA"/>
    <property type="match status" value="2"/>
</dbReference>
<proteinExistence type="predicted"/>
<evidence type="ECO:0000256" key="8">
    <source>
        <dbReference type="PROSITE-ProRule" id="PRU00043"/>
    </source>
</evidence>
<keyword evidence="3" id="KW-0677">Repeat</keyword>
<dbReference type="PANTHER" id="PTHR24028:SF146">
    <property type="entry name" value="CADHERIN 96CB, ISOFORM D-RELATED"/>
    <property type="match status" value="1"/>
</dbReference>
<dbReference type="Pfam" id="PF00028">
    <property type="entry name" value="Cadherin"/>
    <property type="match status" value="2"/>
</dbReference>
<dbReference type="InterPro" id="IPR015919">
    <property type="entry name" value="Cadherin-like_sf"/>
</dbReference>
<dbReference type="GO" id="GO:0005509">
    <property type="term" value="F:calcium ion binding"/>
    <property type="evidence" value="ECO:0007669"/>
    <property type="project" value="UniProtKB-UniRule"/>
</dbReference>
<dbReference type="Proteomes" id="UP000230750">
    <property type="component" value="Unassembled WGS sequence"/>
</dbReference>
<evidence type="ECO:0000256" key="6">
    <source>
        <dbReference type="ARBA" id="ARBA00023136"/>
    </source>
</evidence>
<dbReference type="PRINTS" id="PR00205">
    <property type="entry name" value="CADHERIN"/>
</dbReference>
<dbReference type="CDD" id="cd11304">
    <property type="entry name" value="Cadherin_repeat"/>
    <property type="match status" value="2"/>
</dbReference>
<keyword evidence="2" id="KW-0812">Transmembrane</keyword>
<sequence>MGAILVNIAITDVNDNPPVFQNVMYNTSVVEGANQDTRVLTVSATDADSTSADITYSIISGGDNRFVIGPTDGRITVAGALDRETKAGYTVTVRASDGSLSSTATVAISVLDVNDNSPIFTEVVYSFTLPEDTIAPSVVDRVLATDLDEGSNGEVRYQIVEEGAPGEAIFDLNPLTGELMLVQAVDFEVKQLYYLKIRSTDQGQPPLTSVSVIYINVLDVNDNSPSFSHEPDIVEVREDADIGFQLVTVLATDQDSGKN</sequence>
<evidence type="ECO:0000256" key="5">
    <source>
        <dbReference type="ARBA" id="ARBA00022989"/>
    </source>
</evidence>
<evidence type="ECO:0000256" key="7">
    <source>
        <dbReference type="ARBA" id="ARBA00023180"/>
    </source>
</evidence>
<keyword evidence="5" id="KW-1133">Transmembrane helix</keyword>